<dbReference type="CDD" id="cd06223">
    <property type="entry name" value="PRTases_typeI"/>
    <property type="match status" value="1"/>
</dbReference>
<dbReference type="Gene3D" id="3.40.50.2020">
    <property type="match status" value="1"/>
</dbReference>
<evidence type="ECO:0000256" key="1">
    <source>
        <dbReference type="ARBA" id="ARBA00008007"/>
    </source>
</evidence>
<dbReference type="InterPro" id="IPR000836">
    <property type="entry name" value="PRTase_dom"/>
</dbReference>
<evidence type="ECO:0008006" key="6">
    <source>
        <dbReference type="Google" id="ProtNLM"/>
    </source>
</evidence>
<comment type="caution">
    <text evidence="4">The sequence shown here is derived from an EMBL/GenBank/DDBJ whole genome shotgun (WGS) entry which is preliminary data.</text>
</comment>
<accession>A0A1E3VXV7</accession>
<dbReference type="SUPFAM" id="SSF53271">
    <property type="entry name" value="PRTase-like"/>
    <property type="match status" value="1"/>
</dbReference>
<organism evidence="4 5">
    <name type="scientific">Methyloceanibacter superfactus</name>
    <dbReference type="NCBI Taxonomy" id="1774969"/>
    <lineage>
        <taxon>Bacteria</taxon>
        <taxon>Pseudomonadati</taxon>
        <taxon>Pseudomonadota</taxon>
        <taxon>Alphaproteobacteria</taxon>
        <taxon>Hyphomicrobiales</taxon>
        <taxon>Hyphomicrobiaceae</taxon>
        <taxon>Methyloceanibacter</taxon>
    </lineage>
</organism>
<dbReference type="Pfam" id="PF00156">
    <property type="entry name" value="Pribosyltran"/>
    <property type="match status" value="1"/>
</dbReference>
<reference evidence="4 5" key="1">
    <citation type="journal article" date="2016" name="Environ. Microbiol.">
        <title>New Methyloceanibacter diversity from North Sea sediments includes methanotroph containing solely the soluble methane monooxygenase.</title>
        <authorList>
            <person name="Vekeman B."/>
            <person name="Kerckhof F.M."/>
            <person name="Cremers G."/>
            <person name="de Vos P."/>
            <person name="Vandamme P."/>
            <person name="Boon N."/>
            <person name="Op den Camp H.J."/>
            <person name="Heylen K."/>
        </authorList>
    </citation>
    <scope>NUCLEOTIDE SEQUENCE [LARGE SCALE GENOMIC DNA]</scope>
    <source>
        <strain evidence="4 5">R-67175</strain>
    </source>
</reference>
<protein>
    <recommendedName>
        <fullName evidence="6">Phosphoribosyltransferase domain-containing protein</fullName>
    </recommendedName>
</protein>
<name>A0A1E3VXV7_9HYPH</name>
<dbReference type="Proteomes" id="UP000094472">
    <property type="component" value="Unassembled WGS sequence"/>
</dbReference>
<gene>
    <name evidence="4" type="ORF">AUC69_10160</name>
</gene>
<dbReference type="AlphaFoldDB" id="A0A1E3VXV7"/>
<dbReference type="InterPro" id="IPR029057">
    <property type="entry name" value="PRTase-like"/>
</dbReference>
<dbReference type="InterPro" id="IPR044005">
    <property type="entry name" value="DZR_2"/>
</dbReference>
<evidence type="ECO:0000259" key="2">
    <source>
        <dbReference type="Pfam" id="PF00156"/>
    </source>
</evidence>
<dbReference type="Pfam" id="PF18912">
    <property type="entry name" value="DZR_2"/>
    <property type="match status" value="1"/>
</dbReference>
<dbReference type="EMBL" id="LPWF01000023">
    <property type="protein sequence ID" value="ODR98349.1"/>
    <property type="molecule type" value="Genomic_DNA"/>
</dbReference>
<dbReference type="RefSeq" id="WP_069441578.1">
    <property type="nucleotide sequence ID" value="NZ_LPWF01000023.1"/>
</dbReference>
<dbReference type="InterPro" id="IPR051910">
    <property type="entry name" value="ComF/GntX_DNA_util-trans"/>
</dbReference>
<keyword evidence="5" id="KW-1185">Reference proteome</keyword>
<feature type="domain" description="Double zinc ribbon" evidence="3">
    <location>
        <begin position="14"/>
        <end position="61"/>
    </location>
</feature>
<dbReference type="PANTHER" id="PTHR47505:SF1">
    <property type="entry name" value="DNA UTILIZATION PROTEIN YHGH"/>
    <property type="match status" value="1"/>
</dbReference>
<sequence>MPPPSWRAGLDAVADLLLPPVCIACRARIMGHGLLCGDCFAKVDFIAPPVCARLGVPLPYDAGTPSLSAAAIAAPPVYDRARAVARYSQTMRDLIQSFKYRDRQEGLALFSRWLVHAGAELLADADLILPVPLYRSRLWWRRFNQSAMLAQRISKLTGIACDCFVLKRVRRTASQVGLSAEQRVRNVAGAFKVEPSRAQIVKGRRIVVVDDVITTGATAEACARALKRAKAARVDVLALARAVEPPPRALKDLRGAG</sequence>
<comment type="similarity">
    <text evidence="1">Belongs to the ComF/GntX family.</text>
</comment>
<feature type="domain" description="Phosphoribosyltransferase" evidence="2">
    <location>
        <begin position="151"/>
        <end position="241"/>
    </location>
</feature>
<dbReference type="OrthoDB" id="9779910at2"/>
<evidence type="ECO:0000259" key="3">
    <source>
        <dbReference type="Pfam" id="PF18912"/>
    </source>
</evidence>
<dbReference type="PANTHER" id="PTHR47505">
    <property type="entry name" value="DNA UTILIZATION PROTEIN YHGH"/>
    <property type="match status" value="1"/>
</dbReference>
<dbReference type="STRING" id="1774969.AUC69_10160"/>
<evidence type="ECO:0000313" key="4">
    <source>
        <dbReference type="EMBL" id="ODR98349.1"/>
    </source>
</evidence>
<evidence type="ECO:0000313" key="5">
    <source>
        <dbReference type="Proteomes" id="UP000094472"/>
    </source>
</evidence>
<proteinExistence type="inferred from homology"/>